<gene>
    <name evidence="2" type="ORF">EJ03DRAFT_325671</name>
</gene>
<dbReference type="Gene3D" id="3.20.20.370">
    <property type="entry name" value="Glycoside hydrolase/deacetylase"/>
    <property type="match status" value="1"/>
</dbReference>
<dbReference type="EMBL" id="ML995820">
    <property type="protein sequence ID" value="KAF2771226.1"/>
    <property type="molecule type" value="Genomic_DNA"/>
</dbReference>
<dbReference type="GO" id="GO:0016810">
    <property type="term" value="F:hydrolase activity, acting on carbon-nitrogen (but not peptide) bonds"/>
    <property type="evidence" value="ECO:0007669"/>
    <property type="project" value="InterPro"/>
</dbReference>
<keyword evidence="3" id="KW-1185">Reference proteome</keyword>
<evidence type="ECO:0000313" key="2">
    <source>
        <dbReference type="EMBL" id="KAF2771226.1"/>
    </source>
</evidence>
<feature type="domain" description="NodB homology" evidence="1">
    <location>
        <begin position="325"/>
        <end position="454"/>
    </location>
</feature>
<dbReference type="Pfam" id="PF01522">
    <property type="entry name" value="Polysacc_deac_1"/>
    <property type="match status" value="1"/>
</dbReference>
<dbReference type="AlphaFoldDB" id="A0A6G1LEF1"/>
<dbReference type="Gene3D" id="3.40.50.720">
    <property type="entry name" value="NAD(P)-binding Rossmann-like Domain"/>
    <property type="match status" value="1"/>
</dbReference>
<dbReference type="OrthoDB" id="504708at2759"/>
<dbReference type="CDD" id="cd10938">
    <property type="entry name" value="CE4_HpPgdA_like"/>
    <property type="match status" value="1"/>
</dbReference>
<dbReference type="InterPro" id="IPR002347">
    <property type="entry name" value="SDR_fam"/>
</dbReference>
<name>A0A6G1LEF1_9PEZI</name>
<evidence type="ECO:0000313" key="3">
    <source>
        <dbReference type="Proteomes" id="UP000799436"/>
    </source>
</evidence>
<accession>A0A6G1LEF1</accession>
<dbReference type="Pfam" id="PF13561">
    <property type="entry name" value="adh_short_C2"/>
    <property type="match status" value="1"/>
</dbReference>
<dbReference type="Proteomes" id="UP000799436">
    <property type="component" value="Unassembled WGS sequence"/>
</dbReference>
<dbReference type="InterPro" id="IPR037950">
    <property type="entry name" value="PgdA-like"/>
</dbReference>
<dbReference type="PANTHER" id="PTHR47561">
    <property type="entry name" value="POLYSACCHARIDE DEACETYLASE FAMILY PROTEIN (AFU_ORTHOLOGUE AFUA_6G05030)"/>
    <property type="match status" value="1"/>
</dbReference>
<dbReference type="InterPro" id="IPR002509">
    <property type="entry name" value="NODB_dom"/>
</dbReference>
<evidence type="ECO:0000259" key="1">
    <source>
        <dbReference type="PROSITE" id="PS51677"/>
    </source>
</evidence>
<organism evidence="2 3">
    <name type="scientific">Teratosphaeria nubilosa</name>
    <dbReference type="NCBI Taxonomy" id="161662"/>
    <lineage>
        <taxon>Eukaryota</taxon>
        <taxon>Fungi</taxon>
        <taxon>Dikarya</taxon>
        <taxon>Ascomycota</taxon>
        <taxon>Pezizomycotina</taxon>
        <taxon>Dothideomycetes</taxon>
        <taxon>Dothideomycetidae</taxon>
        <taxon>Mycosphaerellales</taxon>
        <taxon>Teratosphaeriaceae</taxon>
        <taxon>Teratosphaeria</taxon>
    </lineage>
</organism>
<dbReference type="PANTHER" id="PTHR47561:SF2">
    <property type="entry name" value="HYPOTHETICAL POLYSACCHARIDE DEACETYLASE (EUROFUNG)"/>
    <property type="match status" value="1"/>
</dbReference>
<dbReference type="SUPFAM" id="SSF88713">
    <property type="entry name" value="Glycoside hydrolase/deacetylase"/>
    <property type="match status" value="1"/>
</dbReference>
<reference evidence="2" key="1">
    <citation type="journal article" date="2020" name="Stud. Mycol.">
        <title>101 Dothideomycetes genomes: a test case for predicting lifestyles and emergence of pathogens.</title>
        <authorList>
            <person name="Haridas S."/>
            <person name="Albert R."/>
            <person name="Binder M."/>
            <person name="Bloem J."/>
            <person name="Labutti K."/>
            <person name="Salamov A."/>
            <person name="Andreopoulos B."/>
            <person name="Baker S."/>
            <person name="Barry K."/>
            <person name="Bills G."/>
            <person name="Bluhm B."/>
            <person name="Cannon C."/>
            <person name="Castanera R."/>
            <person name="Culley D."/>
            <person name="Daum C."/>
            <person name="Ezra D."/>
            <person name="Gonzalez J."/>
            <person name="Henrissat B."/>
            <person name="Kuo A."/>
            <person name="Liang C."/>
            <person name="Lipzen A."/>
            <person name="Lutzoni F."/>
            <person name="Magnuson J."/>
            <person name="Mondo S."/>
            <person name="Nolan M."/>
            <person name="Ohm R."/>
            <person name="Pangilinan J."/>
            <person name="Park H.-J."/>
            <person name="Ramirez L."/>
            <person name="Alfaro M."/>
            <person name="Sun H."/>
            <person name="Tritt A."/>
            <person name="Yoshinaga Y."/>
            <person name="Zwiers L.-H."/>
            <person name="Turgeon B."/>
            <person name="Goodwin S."/>
            <person name="Spatafora J."/>
            <person name="Crous P."/>
            <person name="Grigoriev I."/>
        </authorList>
    </citation>
    <scope>NUCLEOTIDE SEQUENCE</scope>
    <source>
        <strain evidence="2">CBS 116005</strain>
    </source>
</reference>
<dbReference type="InterPro" id="IPR036291">
    <property type="entry name" value="NAD(P)-bd_dom_sf"/>
</dbReference>
<dbReference type="InterPro" id="IPR011330">
    <property type="entry name" value="Glyco_hydro/deAcase_b/a-brl"/>
</dbReference>
<sequence>MSYLGIEGYHVFVTGARGGIGQAIVQEFLAAGCRVTAHDLKPAPPEDHNTVFPLQGDISDEASISHAIRQAVLRNGPINILCANAGITNEASHPNIWELDVDTWENVYRVNVRGTFLTIKHFLLAAKAHQKSSGKELENLAVVVTGSECGKFGQAGHAEYASGKAGLQYGLVPTVKNEIVKLNSKGRINAVAPGWVNTPLIGDRLDDPKELYMESQGTVALAEIAEPTDVAKAVAFLASHRASGHMSGQVLSIDGGMEGRIIWREEEVSGQKLKDTLLSTTQAETIPRQLNKPKQTKKLRVAWSVDFDAISGWLGAGAHPDNNAADYSQGYFSGLVGVPRLLKLFQKLGIANKVTWCIPGHSIKTFPEQTKAIVDSGCEIALHGYAHESAGQMTAEQERTVLVKCMGLIEGLTGRKPRGYRAPLYQAKGRTIELLQEHGFLWDSSFSHFDSTPYLLPSEFPDIPANDYSPDKKAETWMHPSPKWSDLPKSNLVEIPLNWYHEDATPLQFYPHTPNSAGYVDVRVVERMWRDRVEWLRSEMKDGENGEVMKVFAVVLHPDTAGMAHVIGMVERFLMWLRGLEDVEFCRYEDVAEEYRELMAKRNRGPWAMAKRHQI</sequence>
<dbReference type="CDD" id="cd05233">
    <property type="entry name" value="SDR_c"/>
    <property type="match status" value="1"/>
</dbReference>
<dbReference type="PROSITE" id="PS51677">
    <property type="entry name" value="NODB"/>
    <property type="match status" value="1"/>
</dbReference>
<dbReference type="SUPFAM" id="SSF51735">
    <property type="entry name" value="NAD(P)-binding Rossmann-fold domains"/>
    <property type="match status" value="1"/>
</dbReference>
<protein>
    <submittedName>
        <fullName evidence="2">NAD(P)-binding protein</fullName>
    </submittedName>
</protein>
<dbReference type="GO" id="GO:0005975">
    <property type="term" value="P:carbohydrate metabolic process"/>
    <property type="evidence" value="ECO:0007669"/>
    <property type="project" value="InterPro"/>
</dbReference>
<dbReference type="PRINTS" id="PR00081">
    <property type="entry name" value="GDHRDH"/>
</dbReference>
<proteinExistence type="predicted"/>